<keyword evidence="1" id="KW-0808">Transferase</keyword>
<evidence type="ECO:0000313" key="4">
    <source>
        <dbReference type="Proteomes" id="UP000001034"/>
    </source>
</evidence>
<dbReference type="InterPro" id="IPR059117">
    <property type="entry name" value="APS_kinase_dom"/>
</dbReference>
<dbReference type="KEGG" id="vg:6369851"/>
<name>B2ZYE1_9CAUD</name>
<keyword evidence="4" id="KW-1185">Reference proteome</keyword>
<dbReference type="SUPFAM" id="SSF52540">
    <property type="entry name" value="P-loop containing nucleoside triphosphate hydrolases"/>
    <property type="match status" value="1"/>
</dbReference>
<dbReference type="Gene3D" id="3.40.50.300">
    <property type="entry name" value="P-loop containing nucleotide triphosphate hydrolases"/>
    <property type="match status" value="1"/>
</dbReference>
<dbReference type="EMBL" id="AB366653">
    <property type="protein sequence ID" value="BAG41687.1"/>
    <property type="molecule type" value="Genomic_DNA"/>
</dbReference>
<accession>B2ZYE1</accession>
<keyword evidence="3" id="KW-0418">Kinase</keyword>
<dbReference type="GeneID" id="6369851"/>
<dbReference type="Proteomes" id="UP000001034">
    <property type="component" value="Segment"/>
</dbReference>
<dbReference type="Pfam" id="PF01583">
    <property type="entry name" value="APS_kinase"/>
    <property type="match status" value="1"/>
</dbReference>
<feature type="domain" description="APS kinase" evidence="2">
    <location>
        <begin position="2"/>
        <end position="125"/>
    </location>
</feature>
<dbReference type="GO" id="GO:0016301">
    <property type="term" value="F:kinase activity"/>
    <property type="evidence" value="ECO:0007669"/>
    <property type="project" value="UniProtKB-KW"/>
</dbReference>
<evidence type="ECO:0000259" key="2">
    <source>
        <dbReference type="Pfam" id="PF01583"/>
    </source>
</evidence>
<evidence type="ECO:0000256" key="1">
    <source>
        <dbReference type="ARBA" id="ARBA00022679"/>
    </source>
</evidence>
<dbReference type="RefSeq" id="YP_001950117.1">
    <property type="nucleotide sequence ID" value="NC_010811.2"/>
</dbReference>
<reference evidence="3 4" key="1">
    <citation type="journal article" date="2010" name="Virology">
        <title>A jumbo phage infecting the phytopathogen Ralstonia solanacearum defines a new lineage of the Myoviridae family.</title>
        <authorList>
            <person name="Yamada T."/>
            <person name="Satoh S."/>
            <person name="Ishikawa H."/>
            <person name="Fujiwara A."/>
            <person name="Kawasaki T."/>
            <person name="Fujie M."/>
            <person name="Ogata H."/>
        </authorList>
    </citation>
    <scope>NUCLEOTIDE SEQUENCE [LARGE SCALE GENOMIC DNA]</scope>
</reference>
<organism evidence="3 4">
    <name type="scientific">Ralstonia phage phiRSL1</name>
    <dbReference type="NCBI Taxonomy" id="1980924"/>
    <lineage>
        <taxon>Viruses</taxon>
        <taxon>Duplodnaviria</taxon>
        <taxon>Heunggongvirae</taxon>
        <taxon>Uroviricota</taxon>
        <taxon>Caudoviricetes</taxon>
        <taxon>Mieseafarmvirus</taxon>
        <taxon>Mieseafarmvirus RSL1</taxon>
    </lineage>
</organism>
<protein>
    <submittedName>
        <fullName evidence="3">Adenosine 5'-phosphosulfate kinase</fullName>
    </submittedName>
</protein>
<dbReference type="InterPro" id="IPR027417">
    <property type="entry name" value="P-loop_NTPase"/>
</dbReference>
<proteinExistence type="predicted"/>
<sequence>MSKTIMIQGLPGSGKTTLALAIQKRLSAIHFNADWARANITTHLSFEEKDRVIQAKTLGRLARCVMEQGSWVIVDFVCPTRTTRGAFFTQFKEVSDVFSVWMNTIQEGRFADTNKLYQKPGVGAFQYSVDEYLQTPEDFERVAQDIVNQVTAGHQSYYIRYNTHSDGLTNMWRIIEAGTMNEVLVDHFDLRGHMTPGTTIEHNVTKFNVLVRGYSAFTTDADGRSIFTLTY</sequence>
<evidence type="ECO:0000313" key="3">
    <source>
        <dbReference type="EMBL" id="BAG41687.1"/>
    </source>
</evidence>